<proteinExistence type="predicted"/>
<evidence type="ECO:0000313" key="2">
    <source>
        <dbReference type="Proteomes" id="UP001348369"/>
    </source>
</evidence>
<name>A0ACD4ZBX3_9ACTN</name>
<dbReference type="Proteomes" id="UP001348369">
    <property type="component" value="Chromosome"/>
</dbReference>
<protein>
    <submittedName>
        <fullName evidence="1">Uncharacterized protein</fullName>
    </submittedName>
</protein>
<organism evidence="1 2">
    <name type="scientific">Streptomyces scopuliridis</name>
    <dbReference type="NCBI Taxonomy" id="452529"/>
    <lineage>
        <taxon>Bacteria</taxon>
        <taxon>Bacillati</taxon>
        <taxon>Actinomycetota</taxon>
        <taxon>Actinomycetes</taxon>
        <taxon>Kitasatosporales</taxon>
        <taxon>Streptomycetaceae</taxon>
        <taxon>Streptomyces</taxon>
    </lineage>
</organism>
<reference evidence="1" key="1">
    <citation type="submission" date="2022-10" db="EMBL/GenBank/DDBJ databases">
        <title>The complete genomes of actinobacterial strains from the NBC collection.</title>
        <authorList>
            <person name="Joergensen T.S."/>
            <person name="Alvarez Arevalo M."/>
            <person name="Sterndorff E.B."/>
            <person name="Faurdal D."/>
            <person name="Vuksanovic O."/>
            <person name="Mourched A.-S."/>
            <person name="Charusanti P."/>
            <person name="Shaw S."/>
            <person name="Blin K."/>
            <person name="Weber T."/>
        </authorList>
    </citation>
    <scope>NUCLEOTIDE SEQUENCE</scope>
    <source>
        <strain evidence="1">NBC 01771</strain>
    </source>
</reference>
<sequence>MTPAHRQRAVRRGAWHQSGCRDQQTRLAAFHDQVDDVGQAALEYLAGLGGCASVDLIVTSPPFFAQRSYGGDGEDLAG</sequence>
<accession>A0ACD4ZBX3</accession>
<keyword evidence="2" id="KW-1185">Reference proteome</keyword>
<dbReference type="EMBL" id="CP109109">
    <property type="protein sequence ID" value="WSB95889.1"/>
    <property type="molecule type" value="Genomic_DNA"/>
</dbReference>
<evidence type="ECO:0000313" key="1">
    <source>
        <dbReference type="EMBL" id="WSB95889.1"/>
    </source>
</evidence>
<gene>
    <name evidence="1" type="ORF">OG835_01905</name>
</gene>